<proteinExistence type="predicted"/>
<evidence type="ECO:0000313" key="2">
    <source>
        <dbReference type="Proteomes" id="UP001307760"/>
    </source>
</evidence>
<evidence type="ECO:0000313" key="1">
    <source>
        <dbReference type="EMBL" id="MEE4419582.1"/>
    </source>
</evidence>
<organism evidence="1 2">
    <name type="scientific">Streptomyces bugieae</name>
    <dbReference type="NCBI Taxonomy" id="3098223"/>
    <lineage>
        <taxon>Bacteria</taxon>
        <taxon>Bacillati</taxon>
        <taxon>Actinomycetota</taxon>
        <taxon>Actinomycetes</taxon>
        <taxon>Kitasatosporales</taxon>
        <taxon>Streptomycetaceae</taxon>
        <taxon>Streptomyces</taxon>
    </lineage>
</organism>
<dbReference type="RefSeq" id="WP_330821261.1">
    <property type="nucleotide sequence ID" value="NZ_JAZBJP010000002.1"/>
</dbReference>
<dbReference type="Proteomes" id="UP001307760">
    <property type="component" value="Unassembled WGS sequence"/>
</dbReference>
<dbReference type="EMBL" id="JAZBJP010000002">
    <property type="protein sequence ID" value="MEE4419582.1"/>
    <property type="molecule type" value="Genomic_DNA"/>
</dbReference>
<accession>A0ABU7NL70</accession>
<reference evidence="1 2" key="1">
    <citation type="submission" date="2023-12" db="EMBL/GenBank/DDBJ databases">
        <title>30 novel species of actinomycetes from the DSMZ collection.</title>
        <authorList>
            <person name="Nouioui I."/>
        </authorList>
    </citation>
    <scope>NUCLEOTIDE SEQUENCE [LARGE SCALE GENOMIC DNA]</scope>
    <source>
        <strain evidence="1 2">DSM 41528</strain>
    </source>
</reference>
<protein>
    <submittedName>
        <fullName evidence="1">Uncharacterized protein</fullName>
    </submittedName>
</protein>
<gene>
    <name evidence="1" type="ORF">V2J85_09475</name>
</gene>
<keyword evidence="2" id="KW-1185">Reference proteome</keyword>
<name>A0ABU7NL70_9ACTN</name>
<sequence>MSYDIHLEVAVDTGGPEPHLICPADIGNMTANVSGMWHDALGYPLAKLDGRTAGNAAPDLRRAVTDMELHPAIYRAMEPDNGWGSYDGALDYLRRLADACAQHPKATIRISH</sequence>
<comment type="caution">
    <text evidence="1">The sequence shown here is derived from an EMBL/GenBank/DDBJ whole genome shotgun (WGS) entry which is preliminary data.</text>
</comment>